<accession>A0ABV6PBH0</accession>
<organism evidence="4 5">
    <name type="scientific">Micrococcoides hystricis</name>
    <dbReference type="NCBI Taxonomy" id="1572761"/>
    <lineage>
        <taxon>Bacteria</taxon>
        <taxon>Bacillati</taxon>
        <taxon>Actinomycetota</taxon>
        <taxon>Actinomycetes</taxon>
        <taxon>Micrococcales</taxon>
        <taxon>Micrococcaceae</taxon>
        <taxon>Micrococcoides</taxon>
    </lineage>
</organism>
<feature type="transmembrane region" description="Helical" evidence="3">
    <location>
        <begin position="20"/>
        <end position="40"/>
    </location>
</feature>
<evidence type="ECO:0000313" key="5">
    <source>
        <dbReference type="Proteomes" id="UP001589862"/>
    </source>
</evidence>
<evidence type="ECO:0000313" key="4">
    <source>
        <dbReference type="EMBL" id="MFC0582462.1"/>
    </source>
</evidence>
<dbReference type="PROSITE" id="PS00379">
    <property type="entry name" value="CDP_ALCOHOL_P_TRANSF"/>
    <property type="match status" value="1"/>
</dbReference>
<protein>
    <submittedName>
        <fullName evidence="4">CDP-alcohol phosphatidyltransferase family protein</fullName>
    </submittedName>
</protein>
<keyword evidence="1 2" id="KW-0808">Transferase</keyword>
<comment type="similarity">
    <text evidence="2">Belongs to the CDP-alcohol phosphatidyltransferase class-I family.</text>
</comment>
<dbReference type="Pfam" id="PF01066">
    <property type="entry name" value="CDP-OH_P_transf"/>
    <property type="match status" value="1"/>
</dbReference>
<sequence>MGAVLLAAAGDSVWTAPPTVAMTALLAGLVLPVLAAWSVLRRSPVFLTSADRFTLGRGVLAGGCATLATLVAGGILPAQSWLIVFLAVPAALLDAVDGWVARRSGTCNAYGARLDMETDAAFLMILSLPAAFVVGPWVLLIGAMRYLFVAASWFRPALSGTLEYSAFRRVVAAIQSIALIGVLVPFVPTWLATVFAGAALSLLLISFSRDIYTLEQSHARQK</sequence>
<proteinExistence type="inferred from homology"/>
<evidence type="ECO:0000256" key="2">
    <source>
        <dbReference type="RuleBase" id="RU003750"/>
    </source>
</evidence>
<dbReference type="InterPro" id="IPR000462">
    <property type="entry name" value="CDP-OH_P_trans"/>
</dbReference>
<name>A0ABV6PBH0_9MICC</name>
<feature type="transmembrane region" description="Helical" evidence="3">
    <location>
        <begin position="121"/>
        <end position="154"/>
    </location>
</feature>
<keyword evidence="3" id="KW-0472">Membrane</keyword>
<dbReference type="InterPro" id="IPR043130">
    <property type="entry name" value="CDP-OH_PTrfase_TM_dom"/>
</dbReference>
<dbReference type="Gene3D" id="1.20.120.1760">
    <property type="match status" value="1"/>
</dbReference>
<keyword evidence="3" id="KW-0812">Transmembrane</keyword>
<dbReference type="EMBL" id="JBHLUB010000030">
    <property type="protein sequence ID" value="MFC0582462.1"/>
    <property type="molecule type" value="Genomic_DNA"/>
</dbReference>
<evidence type="ECO:0000256" key="3">
    <source>
        <dbReference type="SAM" id="Phobius"/>
    </source>
</evidence>
<keyword evidence="5" id="KW-1185">Reference proteome</keyword>
<feature type="transmembrane region" description="Helical" evidence="3">
    <location>
        <begin position="60"/>
        <end position="88"/>
    </location>
</feature>
<gene>
    <name evidence="4" type="ORF">ACFFFR_08725</name>
</gene>
<reference evidence="4 5" key="1">
    <citation type="submission" date="2024-09" db="EMBL/GenBank/DDBJ databases">
        <authorList>
            <person name="Sun Q."/>
            <person name="Mori K."/>
        </authorList>
    </citation>
    <scope>NUCLEOTIDE SEQUENCE [LARGE SCALE GENOMIC DNA]</scope>
    <source>
        <strain evidence="4 5">NCAIM B.02604</strain>
    </source>
</reference>
<dbReference type="Proteomes" id="UP001589862">
    <property type="component" value="Unassembled WGS sequence"/>
</dbReference>
<evidence type="ECO:0000256" key="1">
    <source>
        <dbReference type="ARBA" id="ARBA00022679"/>
    </source>
</evidence>
<dbReference type="InterPro" id="IPR048254">
    <property type="entry name" value="CDP_ALCOHOL_P_TRANSF_CS"/>
</dbReference>
<comment type="caution">
    <text evidence="4">The sequence shown here is derived from an EMBL/GenBank/DDBJ whole genome shotgun (WGS) entry which is preliminary data.</text>
</comment>
<feature type="transmembrane region" description="Helical" evidence="3">
    <location>
        <begin position="190"/>
        <end position="212"/>
    </location>
</feature>
<keyword evidence="3" id="KW-1133">Transmembrane helix</keyword>